<proteinExistence type="predicted"/>
<dbReference type="AlphaFoldDB" id="A0A839EW30"/>
<dbReference type="EMBL" id="JACGXN010000016">
    <property type="protein sequence ID" value="MBA8881724.1"/>
    <property type="molecule type" value="Genomic_DNA"/>
</dbReference>
<gene>
    <name evidence="1" type="ORF">FHW16_005469</name>
</gene>
<name>A0A839EW30_9HYPH</name>
<accession>A0A839EW30</accession>
<dbReference type="Proteomes" id="UP000549052">
    <property type="component" value="Unassembled WGS sequence"/>
</dbReference>
<protein>
    <submittedName>
        <fullName evidence="1">Uncharacterized protein</fullName>
    </submittedName>
</protein>
<organism evidence="1 2">
    <name type="scientific">Phyllobacterium myrsinacearum</name>
    <dbReference type="NCBI Taxonomy" id="28101"/>
    <lineage>
        <taxon>Bacteria</taxon>
        <taxon>Pseudomonadati</taxon>
        <taxon>Pseudomonadota</taxon>
        <taxon>Alphaproteobacteria</taxon>
        <taxon>Hyphomicrobiales</taxon>
        <taxon>Phyllobacteriaceae</taxon>
        <taxon>Phyllobacterium</taxon>
    </lineage>
</organism>
<keyword evidence="2" id="KW-1185">Reference proteome</keyword>
<reference evidence="1 2" key="1">
    <citation type="submission" date="2020-07" db="EMBL/GenBank/DDBJ databases">
        <title>Genomic Encyclopedia of Type Strains, Phase IV (KMG-V): Genome sequencing to study the core and pangenomes of soil and plant-associated prokaryotes.</title>
        <authorList>
            <person name="Whitman W."/>
        </authorList>
    </citation>
    <scope>NUCLEOTIDE SEQUENCE [LARGE SCALE GENOMIC DNA]</scope>
    <source>
        <strain evidence="1 2">AN3</strain>
    </source>
</reference>
<evidence type="ECO:0000313" key="1">
    <source>
        <dbReference type="EMBL" id="MBA8881724.1"/>
    </source>
</evidence>
<sequence>MISHTLSAHADRQALNYERLTDAWRSLFFNALGSSSFGSPALVNSIVRQAYDLAQTFLEDVDEDSENLVFEIATEAHTATIDEIMSDASDELTVEALEHLNQTKSYLIDSLGAQIHRDIALLRLTLQRVNLEVSLASRSRRLSTANALMEYRIGNKSDLQFIFLDRNSRKWQSSKYIRGLWRHTLLSVYNEVVLHTLSEHGLERAQVNHMNADAQSHGMIIAMGSNADMPTYSEIRDTIFHPNSNAVLSMETPNVSS</sequence>
<evidence type="ECO:0000313" key="2">
    <source>
        <dbReference type="Proteomes" id="UP000549052"/>
    </source>
</evidence>
<comment type="caution">
    <text evidence="1">The sequence shown here is derived from an EMBL/GenBank/DDBJ whole genome shotgun (WGS) entry which is preliminary data.</text>
</comment>
<dbReference type="RefSeq" id="WP_182552271.1">
    <property type="nucleotide sequence ID" value="NZ_JACGXN010000016.1"/>
</dbReference>